<evidence type="ECO:0000256" key="1">
    <source>
        <dbReference type="SAM" id="Phobius"/>
    </source>
</evidence>
<dbReference type="RefSeq" id="WP_264322443.1">
    <property type="nucleotide sequence ID" value="NZ_JADEXN010000328.1"/>
</dbReference>
<proteinExistence type="predicted"/>
<keyword evidence="3" id="KW-1185">Reference proteome</keyword>
<dbReference type="Proteomes" id="UP000621799">
    <property type="component" value="Unassembled WGS sequence"/>
</dbReference>
<keyword evidence="1" id="KW-0812">Transmembrane</keyword>
<protein>
    <submittedName>
        <fullName evidence="2">Uncharacterized protein</fullName>
    </submittedName>
</protein>
<reference evidence="2" key="1">
    <citation type="submission" date="2020-10" db="EMBL/GenBank/DDBJ databases">
        <authorList>
            <person name="Castelo-Branco R."/>
            <person name="Eusebio N."/>
            <person name="Adriana R."/>
            <person name="Vieira A."/>
            <person name="Brugerolle De Fraissinette N."/>
            <person name="Rezende De Castro R."/>
            <person name="Schneider M.P."/>
            <person name="Vasconcelos V."/>
            <person name="Leao P.N."/>
        </authorList>
    </citation>
    <scope>NUCLEOTIDE SEQUENCE</scope>
    <source>
        <strain evidence="2">LEGE 11467</strain>
    </source>
</reference>
<evidence type="ECO:0000313" key="3">
    <source>
        <dbReference type="Proteomes" id="UP000621799"/>
    </source>
</evidence>
<accession>A0A928W2X4</accession>
<name>A0A928W2X4_9CYAN</name>
<comment type="caution">
    <text evidence="2">The sequence shown here is derived from an EMBL/GenBank/DDBJ whole genome shotgun (WGS) entry which is preliminary data.</text>
</comment>
<dbReference type="AlphaFoldDB" id="A0A928W2X4"/>
<sequence length="66" mass="6857">MGMTPKSGFFLLCSCVSGIAAVGSVFELSSGIPQYGTMVTGTILALSIPFGIYAFYAAVQAAREEQ</sequence>
<organism evidence="2 3">
    <name type="scientific">Zarconia navalis LEGE 11467</name>
    <dbReference type="NCBI Taxonomy" id="1828826"/>
    <lineage>
        <taxon>Bacteria</taxon>
        <taxon>Bacillati</taxon>
        <taxon>Cyanobacteriota</taxon>
        <taxon>Cyanophyceae</taxon>
        <taxon>Oscillatoriophycideae</taxon>
        <taxon>Oscillatoriales</taxon>
        <taxon>Oscillatoriales incertae sedis</taxon>
        <taxon>Zarconia</taxon>
        <taxon>Zarconia navalis</taxon>
    </lineage>
</organism>
<dbReference type="EMBL" id="JADEXN010000328">
    <property type="protein sequence ID" value="MBE9042275.1"/>
    <property type="molecule type" value="Genomic_DNA"/>
</dbReference>
<gene>
    <name evidence="2" type="ORF">IQ235_15965</name>
</gene>
<evidence type="ECO:0000313" key="2">
    <source>
        <dbReference type="EMBL" id="MBE9042275.1"/>
    </source>
</evidence>
<feature type="transmembrane region" description="Helical" evidence="1">
    <location>
        <begin position="37"/>
        <end position="59"/>
    </location>
</feature>
<keyword evidence="1" id="KW-0472">Membrane</keyword>
<keyword evidence="1" id="KW-1133">Transmembrane helix</keyword>